<evidence type="ECO:0000256" key="3">
    <source>
        <dbReference type="ARBA" id="ARBA00022795"/>
    </source>
</evidence>
<dbReference type="Pfam" id="PF05130">
    <property type="entry name" value="FlgN"/>
    <property type="match status" value="1"/>
</dbReference>
<keyword evidence="5" id="KW-1185">Reference proteome</keyword>
<dbReference type="RefSeq" id="WP_159445633.1">
    <property type="nucleotide sequence ID" value="NZ_FUXG01000011.1"/>
</dbReference>
<dbReference type="AlphaFoldDB" id="A0A1T4QCZ2"/>
<reference evidence="4 5" key="1">
    <citation type="submission" date="2017-01" db="EMBL/GenBank/DDBJ databases">
        <title>Genome Sequencing of a Marine Spirillum, Oceanospirillum multiglobuliferum ATCC 33336, from Japan.</title>
        <authorList>
            <person name="Carney J.G."/>
            <person name="Trachtenberg A.M."/>
            <person name="Rheaume B.A."/>
            <person name="Linnane J.D."/>
            <person name="Pitts N.L."/>
            <person name="Mykles D.L."/>
            <person name="Maclea K.S."/>
        </authorList>
    </citation>
    <scope>NUCLEOTIDE SEQUENCE [LARGE SCALE GENOMIC DNA]</scope>
    <source>
        <strain evidence="4 5">ATCC 33336</strain>
    </source>
</reference>
<comment type="function">
    <text evidence="1">Required for the efficient initiation of filament assembly.</text>
</comment>
<dbReference type="GO" id="GO:0044780">
    <property type="term" value="P:bacterial-type flagellum assembly"/>
    <property type="evidence" value="ECO:0007669"/>
    <property type="project" value="InterPro"/>
</dbReference>
<protein>
    <recommendedName>
        <fullName evidence="6">Flagellar biosynthesis protein FlgN</fullName>
    </recommendedName>
</protein>
<dbReference type="STRING" id="64969.SAMN02745127_01830"/>
<proteinExistence type="inferred from homology"/>
<organism evidence="4 5">
    <name type="scientific">Oceanospirillum multiglobuliferum</name>
    <dbReference type="NCBI Taxonomy" id="64969"/>
    <lineage>
        <taxon>Bacteria</taxon>
        <taxon>Pseudomonadati</taxon>
        <taxon>Pseudomonadota</taxon>
        <taxon>Gammaproteobacteria</taxon>
        <taxon>Oceanospirillales</taxon>
        <taxon>Oceanospirillaceae</taxon>
        <taxon>Oceanospirillum</taxon>
    </lineage>
</organism>
<keyword evidence="3" id="KW-1005">Bacterial flagellum biogenesis</keyword>
<dbReference type="SUPFAM" id="SSF140566">
    <property type="entry name" value="FlgN-like"/>
    <property type="match status" value="1"/>
</dbReference>
<evidence type="ECO:0000313" key="5">
    <source>
        <dbReference type="Proteomes" id="UP000191418"/>
    </source>
</evidence>
<dbReference type="Gene3D" id="1.20.58.300">
    <property type="entry name" value="FlgN-like"/>
    <property type="match status" value="1"/>
</dbReference>
<evidence type="ECO:0008006" key="6">
    <source>
        <dbReference type="Google" id="ProtNLM"/>
    </source>
</evidence>
<accession>A0A1T4QCZ2</accession>
<sequence length="162" mass="17916">MKPELPSEIKQHLLDSIQNLKAIKLCLENEKLALQTRDLDQIESLAKQKEHCLEQIKGDIKARNSLISSMGFSIDEAGMESLIASLPEQHANALNKGWQQLVNLHNDIQQLNQANGMVINRGLQQVDMMLGIVQSGSNARTTKTYNAKGRSVATTSRIIGQA</sequence>
<gene>
    <name evidence="4" type="ORF">BTE48_03660</name>
</gene>
<evidence type="ECO:0000313" key="4">
    <source>
        <dbReference type="EMBL" id="OPX56530.1"/>
    </source>
</evidence>
<dbReference type="InterPro" id="IPR036679">
    <property type="entry name" value="FlgN-like_sf"/>
</dbReference>
<evidence type="ECO:0000256" key="1">
    <source>
        <dbReference type="ARBA" id="ARBA00002397"/>
    </source>
</evidence>
<comment type="similarity">
    <text evidence="2">Belongs to the FlgN family.</text>
</comment>
<dbReference type="OrthoDB" id="6119819at2"/>
<dbReference type="Proteomes" id="UP000191418">
    <property type="component" value="Unassembled WGS sequence"/>
</dbReference>
<comment type="caution">
    <text evidence="4">The sequence shown here is derived from an EMBL/GenBank/DDBJ whole genome shotgun (WGS) entry which is preliminary data.</text>
</comment>
<name>A0A1T4QCZ2_9GAMM</name>
<evidence type="ECO:0000256" key="2">
    <source>
        <dbReference type="ARBA" id="ARBA00007703"/>
    </source>
</evidence>
<dbReference type="EMBL" id="MTSM01000003">
    <property type="protein sequence ID" value="OPX56530.1"/>
    <property type="molecule type" value="Genomic_DNA"/>
</dbReference>
<dbReference type="InterPro" id="IPR007809">
    <property type="entry name" value="FlgN-like"/>
</dbReference>